<dbReference type="Proteomes" id="UP000637074">
    <property type="component" value="Unassembled WGS sequence"/>
</dbReference>
<comment type="caution">
    <text evidence="1">The sequence shown here is derived from an EMBL/GenBank/DDBJ whole genome shotgun (WGS) entry which is preliminary data.</text>
</comment>
<protein>
    <recommendedName>
        <fullName evidence="3">Nucleotide-diphospho-sugar transferase domain-containing protein</fullName>
    </recommendedName>
</protein>
<gene>
    <name evidence="1" type="ORF">AM1BK_31110</name>
</gene>
<name>A0ABQ3N6F1_9BACI</name>
<evidence type="ECO:0000313" key="2">
    <source>
        <dbReference type="Proteomes" id="UP000637074"/>
    </source>
</evidence>
<organism evidence="1 2">
    <name type="scientific">Neobacillus kokaensis</name>
    <dbReference type="NCBI Taxonomy" id="2759023"/>
    <lineage>
        <taxon>Bacteria</taxon>
        <taxon>Bacillati</taxon>
        <taxon>Bacillota</taxon>
        <taxon>Bacilli</taxon>
        <taxon>Bacillales</taxon>
        <taxon>Bacillaceae</taxon>
        <taxon>Neobacillus</taxon>
    </lineage>
</organism>
<keyword evidence="2" id="KW-1185">Reference proteome</keyword>
<dbReference type="Gene3D" id="3.90.550.10">
    <property type="entry name" value="Spore Coat Polysaccharide Biosynthesis Protein SpsA, Chain A"/>
    <property type="match status" value="1"/>
</dbReference>
<evidence type="ECO:0008006" key="3">
    <source>
        <dbReference type="Google" id="ProtNLM"/>
    </source>
</evidence>
<dbReference type="SUPFAM" id="SSF53448">
    <property type="entry name" value="Nucleotide-diphospho-sugar transferases"/>
    <property type="match status" value="1"/>
</dbReference>
<reference evidence="1 2" key="1">
    <citation type="journal article" date="2022" name="Int. J. Syst. Evol. Microbiol.">
        <title>Neobacillus kokaensis sp. nov., isolated from soil.</title>
        <authorList>
            <person name="Yuki K."/>
            <person name="Matsubara H."/>
            <person name="Yamaguchi S."/>
        </authorList>
    </citation>
    <scope>NUCLEOTIDE SEQUENCE [LARGE SCALE GENOMIC DNA]</scope>
    <source>
        <strain evidence="1 2">LOB 377</strain>
    </source>
</reference>
<sequence length="204" mass="24359">MGLQLMKPTVEHYGRVHGIDTLFFTKTFVPNRLVKRNKIFLLFNLMKYYELVMWIDSDAMFVDFDTDIRDEIKTDHLVYMGSHYGRDPLFPNSGVIVIKRDPLTEELLQEVWNHKKKEGEFWWDQQGFLKCLGYENKLLKIISYNGPTKYTPIVGTLHDKWNSRPYDKDVAEHPIIIHYCGYQWPRRLKEMQNNLRKFRLLIGG</sequence>
<accession>A0ABQ3N6F1</accession>
<dbReference type="EMBL" id="BNDS01000013">
    <property type="protein sequence ID" value="GHH99568.1"/>
    <property type="molecule type" value="Genomic_DNA"/>
</dbReference>
<proteinExistence type="predicted"/>
<evidence type="ECO:0000313" key="1">
    <source>
        <dbReference type="EMBL" id="GHH99568.1"/>
    </source>
</evidence>
<dbReference type="InterPro" id="IPR029044">
    <property type="entry name" value="Nucleotide-diphossugar_trans"/>
</dbReference>